<gene>
    <name evidence="2" type="ORF">CgunFtcFv8_018888</name>
</gene>
<evidence type="ECO:0000256" key="1">
    <source>
        <dbReference type="SAM" id="MobiDB-lite"/>
    </source>
</evidence>
<feature type="region of interest" description="Disordered" evidence="1">
    <location>
        <begin position="1"/>
        <end position="85"/>
    </location>
</feature>
<evidence type="ECO:0000313" key="3">
    <source>
        <dbReference type="Proteomes" id="UP001331515"/>
    </source>
</evidence>
<reference evidence="2 3" key="1">
    <citation type="journal article" date="2023" name="Mol. Biol. Evol.">
        <title>Genomics of Secondarily Temperate Adaptation in the Only Non-Antarctic Icefish.</title>
        <authorList>
            <person name="Rivera-Colon A.G."/>
            <person name="Rayamajhi N."/>
            <person name="Minhas B.F."/>
            <person name="Madrigal G."/>
            <person name="Bilyk K.T."/>
            <person name="Yoon V."/>
            <person name="Hune M."/>
            <person name="Gregory S."/>
            <person name="Cheng C.H.C."/>
            <person name="Catchen J.M."/>
        </authorList>
    </citation>
    <scope>NUCLEOTIDE SEQUENCE [LARGE SCALE GENOMIC DNA]</scope>
    <source>
        <tissue evidence="2">White muscle</tissue>
    </source>
</reference>
<dbReference type="Proteomes" id="UP001331515">
    <property type="component" value="Unassembled WGS sequence"/>
</dbReference>
<sequence>MICQEERLGKEGTLLIRFQRKEGADPGPRTGRAHKEGKRREKEARSPGEEEGGRGGERGTGGGVSAGKKSEREQAEDGAMTEAPQ</sequence>
<feature type="compositionally biased region" description="Basic and acidic residues" evidence="1">
    <location>
        <begin position="1"/>
        <end position="10"/>
    </location>
</feature>
<feature type="compositionally biased region" description="Basic and acidic residues" evidence="1">
    <location>
        <begin position="38"/>
        <end position="57"/>
    </location>
</feature>
<dbReference type="EMBL" id="JAURVH010001522">
    <property type="protein sequence ID" value="KAK5921530.1"/>
    <property type="molecule type" value="Genomic_DNA"/>
</dbReference>
<protein>
    <submittedName>
        <fullName evidence="2">Uncharacterized protein</fullName>
    </submittedName>
</protein>
<dbReference type="AlphaFoldDB" id="A0AAN8DGP3"/>
<proteinExistence type="predicted"/>
<accession>A0AAN8DGP3</accession>
<evidence type="ECO:0000313" key="2">
    <source>
        <dbReference type="EMBL" id="KAK5921530.1"/>
    </source>
</evidence>
<comment type="caution">
    <text evidence="2">The sequence shown here is derived from an EMBL/GenBank/DDBJ whole genome shotgun (WGS) entry which is preliminary data.</text>
</comment>
<organism evidence="2 3">
    <name type="scientific">Champsocephalus gunnari</name>
    <name type="common">Mackerel icefish</name>
    <dbReference type="NCBI Taxonomy" id="52237"/>
    <lineage>
        <taxon>Eukaryota</taxon>
        <taxon>Metazoa</taxon>
        <taxon>Chordata</taxon>
        <taxon>Craniata</taxon>
        <taxon>Vertebrata</taxon>
        <taxon>Euteleostomi</taxon>
        <taxon>Actinopterygii</taxon>
        <taxon>Neopterygii</taxon>
        <taxon>Teleostei</taxon>
        <taxon>Neoteleostei</taxon>
        <taxon>Acanthomorphata</taxon>
        <taxon>Eupercaria</taxon>
        <taxon>Perciformes</taxon>
        <taxon>Notothenioidei</taxon>
        <taxon>Channichthyidae</taxon>
        <taxon>Champsocephalus</taxon>
    </lineage>
</organism>
<keyword evidence="3" id="KW-1185">Reference proteome</keyword>
<name>A0AAN8DGP3_CHAGU</name>